<feature type="compositionally biased region" description="Basic and acidic residues" evidence="1">
    <location>
        <begin position="23"/>
        <end position="33"/>
    </location>
</feature>
<comment type="caution">
    <text evidence="2">The sequence shown here is derived from an EMBL/GenBank/DDBJ whole genome shotgun (WGS) entry which is preliminary data.</text>
</comment>
<name>A0AAV4FKN3_9GAST</name>
<dbReference type="Proteomes" id="UP000762676">
    <property type="component" value="Unassembled WGS sequence"/>
</dbReference>
<reference evidence="2 3" key="1">
    <citation type="journal article" date="2021" name="Elife">
        <title>Chloroplast acquisition without the gene transfer in kleptoplastic sea slugs, Plakobranchus ocellatus.</title>
        <authorList>
            <person name="Maeda T."/>
            <person name="Takahashi S."/>
            <person name="Yoshida T."/>
            <person name="Shimamura S."/>
            <person name="Takaki Y."/>
            <person name="Nagai Y."/>
            <person name="Toyoda A."/>
            <person name="Suzuki Y."/>
            <person name="Arimoto A."/>
            <person name="Ishii H."/>
            <person name="Satoh N."/>
            <person name="Nishiyama T."/>
            <person name="Hasebe M."/>
            <person name="Maruyama T."/>
            <person name="Minagawa J."/>
            <person name="Obokata J."/>
            <person name="Shigenobu S."/>
        </authorList>
    </citation>
    <scope>NUCLEOTIDE SEQUENCE [LARGE SCALE GENOMIC DNA]</scope>
</reference>
<proteinExistence type="predicted"/>
<feature type="compositionally biased region" description="Acidic residues" evidence="1">
    <location>
        <begin position="114"/>
        <end position="123"/>
    </location>
</feature>
<sequence>MDRQGGSDSLRLRKTKQNMVPRVKPETHQKLEPDIMASSSSSSPSPSASLQKLGGTHGRASNHSSKYLHTKLPSDNLNRSASTKAVAETDMDKIPRIASNGTQGGAGDVSGSSDGEDVVDDADTCQLLPSSSREQPGGDEDESQVIVEDEVRLL</sequence>
<dbReference type="EMBL" id="BMAT01000828">
    <property type="protein sequence ID" value="GFR73919.1"/>
    <property type="molecule type" value="Genomic_DNA"/>
</dbReference>
<evidence type="ECO:0000313" key="2">
    <source>
        <dbReference type="EMBL" id="GFR73919.1"/>
    </source>
</evidence>
<protein>
    <submittedName>
        <fullName evidence="2">Uncharacterized protein</fullName>
    </submittedName>
</protein>
<feature type="region of interest" description="Disordered" evidence="1">
    <location>
        <begin position="1"/>
        <end position="154"/>
    </location>
</feature>
<keyword evidence="3" id="KW-1185">Reference proteome</keyword>
<evidence type="ECO:0000313" key="3">
    <source>
        <dbReference type="Proteomes" id="UP000762676"/>
    </source>
</evidence>
<accession>A0AAV4FKN3</accession>
<gene>
    <name evidence="2" type="ORF">ElyMa_000416200</name>
</gene>
<feature type="compositionally biased region" description="Low complexity" evidence="1">
    <location>
        <begin position="37"/>
        <end position="49"/>
    </location>
</feature>
<feature type="compositionally biased region" description="Polar residues" evidence="1">
    <location>
        <begin position="59"/>
        <end position="83"/>
    </location>
</feature>
<organism evidence="2 3">
    <name type="scientific">Elysia marginata</name>
    <dbReference type="NCBI Taxonomy" id="1093978"/>
    <lineage>
        <taxon>Eukaryota</taxon>
        <taxon>Metazoa</taxon>
        <taxon>Spiralia</taxon>
        <taxon>Lophotrochozoa</taxon>
        <taxon>Mollusca</taxon>
        <taxon>Gastropoda</taxon>
        <taxon>Heterobranchia</taxon>
        <taxon>Euthyneura</taxon>
        <taxon>Panpulmonata</taxon>
        <taxon>Sacoglossa</taxon>
        <taxon>Placobranchoidea</taxon>
        <taxon>Plakobranchidae</taxon>
        <taxon>Elysia</taxon>
    </lineage>
</organism>
<evidence type="ECO:0000256" key="1">
    <source>
        <dbReference type="SAM" id="MobiDB-lite"/>
    </source>
</evidence>
<dbReference type="AlphaFoldDB" id="A0AAV4FKN3"/>